<dbReference type="EMBL" id="CP012098">
    <property type="protein sequence ID" value="AQP40356.1"/>
    <property type="molecule type" value="Genomic_DNA"/>
</dbReference>
<feature type="region of interest" description="Disordered" evidence="1">
    <location>
        <begin position="1"/>
        <end position="22"/>
    </location>
</feature>
<dbReference type="AlphaFoldDB" id="A0A1Q2C9E9"/>
<evidence type="ECO:0000259" key="2">
    <source>
        <dbReference type="PROSITE" id="PS50853"/>
    </source>
</evidence>
<gene>
    <name evidence="3" type="ORF">DO83_12720</name>
</gene>
<evidence type="ECO:0000256" key="1">
    <source>
        <dbReference type="SAM" id="MobiDB-lite"/>
    </source>
</evidence>
<protein>
    <recommendedName>
        <fullName evidence="2">Fibronectin type-III domain-containing protein</fullName>
    </recommendedName>
</protein>
<dbReference type="InterPro" id="IPR036116">
    <property type="entry name" value="FN3_sf"/>
</dbReference>
<evidence type="ECO:0000313" key="3">
    <source>
        <dbReference type="EMBL" id="AQP40356.1"/>
    </source>
</evidence>
<dbReference type="InterPro" id="IPR013783">
    <property type="entry name" value="Ig-like_fold"/>
</dbReference>
<organism evidence="3 4">
    <name type="scientific">Anaerostipes hadrus</name>
    <dbReference type="NCBI Taxonomy" id="649756"/>
    <lineage>
        <taxon>Bacteria</taxon>
        <taxon>Bacillati</taxon>
        <taxon>Bacillota</taxon>
        <taxon>Clostridia</taxon>
        <taxon>Lachnospirales</taxon>
        <taxon>Lachnospiraceae</taxon>
        <taxon>Anaerostipes</taxon>
    </lineage>
</organism>
<dbReference type="InterPro" id="IPR003961">
    <property type="entry name" value="FN3_dom"/>
</dbReference>
<accession>A0A1Q2C9E9</accession>
<dbReference type="SUPFAM" id="SSF49265">
    <property type="entry name" value="Fibronectin type III"/>
    <property type="match status" value="1"/>
</dbReference>
<evidence type="ECO:0000313" key="4">
    <source>
        <dbReference type="Proteomes" id="UP000188159"/>
    </source>
</evidence>
<dbReference type="RefSeq" id="WP_077327085.1">
    <property type="nucleotide sequence ID" value="NZ_CP012098.1"/>
</dbReference>
<proteinExistence type="predicted"/>
<dbReference type="PROSITE" id="PS50853">
    <property type="entry name" value="FN3"/>
    <property type="match status" value="1"/>
</dbReference>
<dbReference type="CDD" id="cd00063">
    <property type="entry name" value="FN3"/>
    <property type="match status" value="1"/>
</dbReference>
<sequence length="1176" mass="131294">MAVDELEAINDAASDEDKASEATMEEVEKSYAELQSYYESQPEYFGIAVPYFTSKDAKEGPISALLSVADIPRAAIGVEGGVTIDQVQQLVDGFKQALPGLVQVHGDELLAARKQALSHIKDGMTTAEKLLVLNDWLGNYSNFDMADIMKNQKKDSSSEDTSKQAVEAKVQKAAADPFAELYKSTAFGTLTNRKSVCMSYTAAYNYLVQCAFPEVYKNSDGTWKTKDEVNGKLELKTDADGNAILDSEGNKQYITKVLKKDEDGNPVKDDQGNEIYEEGGTPDYMVDFVRIQWNSEVEMLGETSNFNNPHFFSAAKVDGKWYYVDSCYNDIYVECMQRNRVETDGNMTHSYFLVSDTTLRDQFKGNFDYIDTLYENVATDTTYEDSWVNKAQGPVSYDDTYYYYIKNTSSYSQSDGYKKGEEQIVRVPRKSGLTSSDGEEVLLNLSTGDTKSDNKEAAELVKKEFAVDNDVNSKKYAGITHSVGYYNSALYFNVNNKIFKYDLESDKITEVKEYNTVSAQQDEDNEFTGMSFTVTTDKDKTVHTVKNHPIAALAIKDDGKMYVSIATNYCYASDYKYEETNYNSEYMNYKMGNQTIKRGGDNDNQEFMWSANFVDTLDMSKVSSTDESAHHFDKVTVDSTCDANGFTEERCTDADCGIVKADTKEDTDQKATGHHYIKANDLYYTKDDAGNRKSGTYYLCTNCLDAQSSLPDGETAEHTYGNAKATWNDDNTKADVTVSCTVCQDKELDALLDDQNKDTQELIKTAETKDIKVKKPDDFDCEKGGNVTYVATATIDGKEYEVEKTVTVEAGQHTYGKPSYSWSKDDKGNMICVAKFTCEKCKKEEPPVPVKENATTDNGTITVEKVEPTCTEDGTYTYKAVVKFQGESYTETKVETVKKTGHKYDNNGVCTVCGHKRPTITLTSKKEVYTGKPISIDAPKVVGDVKDLKYSYYSDNACKNEISEPTDPGVYYVKVTADAGVTSNIATLTIVPQTAKITTVANATSYMTVSWNKVNKASGYYVYRSTNGKKFTKIATVKSANTAKYSDKKATKNGQKYVYKVVTYYNGNQTVSSAYSAAKTGYRLSTMKVSSLTNKKGKKVYIKWKKNSKSTGYQIKYVTGKSKAKTVKASSKAKTKTISKLKKGKTYKVRIRSYKKVSNVTYYSAWSKQKSVKIKK</sequence>
<dbReference type="Gene3D" id="2.60.40.10">
    <property type="entry name" value="Immunoglobulins"/>
    <property type="match status" value="2"/>
</dbReference>
<dbReference type="Proteomes" id="UP000188159">
    <property type="component" value="Chromosome"/>
</dbReference>
<feature type="domain" description="Fibronectin type-III" evidence="2">
    <location>
        <begin position="1083"/>
        <end position="1176"/>
    </location>
</feature>
<reference evidence="3 4" key="1">
    <citation type="journal article" date="2016" name="Sci. Rep.">
        <title>Accelerated dysbiosis of gut microbiota during aggravation of DSS-induced colitis by a butyrate-producing bacterium.</title>
        <authorList>
            <person name="Zhang Q."/>
            <person name="Wu Y."/>
            <person name="Wang J."/>
            <person name="Wu G."/>
            <person name="Long W."/>
            <person name="Xue Z."/>
            <person name="Wang L."/>
            <person name="Zhang X."/>
            <person name="Pang X."/>
            <person name="Zhao Y."/>
            <person name="Zhao L."/>
            <person name="Zhang C."/>
        </authorList>
    </citation>
    <scope>NUCLEOTIDE SEQUENCE [LARGE SCALE GENOMIC DNA]</scope>
    <source>
        <strain evidence="3 4">BPB5</strain>
    </source>
</reference>
<name>A0A1Q2C9E9_ANAHA</name>